<comment type="subcellular location">
    <subcellularLocation>
        <location evidence="3">Cell membrane</location>
    </subcellularLocation>
</comment>
<dbReference type="InterPro" id="IPR050428">
    <property type="entry name" value="TCS_sensor_his_kinase"/>
</dbReference>
<feature type="region of interest" description="Disordered" evidence="12">
    <location>
        <begin position="55"/>
        <end position="76"/>
    </location>
</feature>
<comment type="cofactor">
    <cofactor evidence="2">
        <name>a divalent metal cation</name>
        <dbReference type="ChEBI" id="CHEBI:60240"/>
    </cofactor>
</comment>
<dbReference type="Pfam" id="PF00512">
    <property type="entry name" value="HisKA"/>
    <property type="match status" value="1"/>
</dbReference>
<organism evidence="16 17">
    <name type="scientific">Mycetocola zhujimingii</name>
    <dbReference type="NCBI Taxonomy" id="2079792"/>
    <lineage>
        <taxon>Bacteria</taxon>
        <taxon>Bacillati</taxon>
        <taxon>Actinomycetota</taxon>
        <taxon>Actinomycetes</taxon>
        <taxon>Micrococcales</taxon>
        <taxon>Microbacteriaceae</taxon>
        <taxon>Mycetocola</taxon>
    </lineage>
</organism>
<dbReference type="GO" id="GO:0000155">
    <property type="term" value="F:phosphorelay sensor kinase activity"/>
    <property type="evidence" value="ECO:0007669"/>
    <property type="project" value="InterPro"/>
</dbReference>
<dbReference type="PANTHER" id="PTHR45436">
    <property type="entry name" value="SENSOR HISTIDINE KINASE YKOH"/>
    <property type="match status" value="1"/>
</dbReference>
<evidence type="ECO:0000256" key="13">
    <source>
        <dbReference type="SAM" id="Phobius"/>
    </source>
</evidence>
<feature type="transmembrane region" description="Helical" evidence="13">
    <location>
        <begin position="172"/>
        <end position="195"/>
    </location>
</feature>
<dbReference type="RefSeq" id="WP_108963629.1">
    <property type="nucleotide sequence ID" value="NZ_QEFB01000018.1"/>
</dbReference>
<dbReference type="FunFam" id="3.30.565.10:FF:000006">
    <property type="entry name" value="Sensor histidine kinase WalK"/>
    <property type="match status" value="1"/>
</dbReference>
<dbReference type="PROSITE" id="PS50885">
    <property type="entry name" value="HAMP"/>
    <property type="match status" value="1"/>
</dbReference>
<evidence type="ECO:0000256" key="7">
    <source>
        <dbReference type="ARBA" id="ARBA00022692"/>
    </source>
</evidence>
<evidence type="ECO:0000256" key="4">
    <source>
        <dbReference type="ARBA" id="ARBA00012438"/>
    </source>
</evidence>
<dbReference type="CDD" id="cd00075">
    <property type="entry name" value="HATPase"/>
    <property type="match status" value="1"/>
</dbReference>
<keyword evidence="8 16" id="KW-0418">Kinase</keyword>
<name>A0A2U1TA18_9MICO</name>
<reference evidence="17" key="1">
    <citation type="submission" date="2018-04" db="EMBL/GenBank/DDBJ databases">
        <authorList>
            <person name="Liu S."/>
            <person name="Wang Z."/>
            <person name="Li J."/>
        </authorList>
    </citation>
    <scope>NUCLEOTIDE SEQUENCE [LARGE SCALE GENOMIC DNA]</scope>
    <source>
        <strain evidence="17">622</strain>
    </source>
</reference>
<dbReference type="EC" id="2.7.13.3" evidence="4"/>
<evidence type="ECO:0000256" key="3">
    <source>
        <dbReference type="ARBA" id="ARBA00004236"/>
    </source>
</evidence>
<dbReference type="InterPro" id="IPR036097">
    <property type="entry name" value="HisK_dim/P_sf"/>
</dbReference>
<evidence type="ECO:0000256" key="2">
    <source>
        <dbReference type="ARBA" id="ARBA00001968"/>
    </source>
</evidence>
<dbReference type="GO" id="GO:0005886">
    <property type="term" value="C:plasma membrane"/>
    <property type="evidence" value="ECO:0007669"/>
    <property type="project" value="UniProtKB-SubCell"/>
</dbReference>
<keyword evidence="10" id="KW-0902">Two-component regulatory system</keyword>
<evidence type="ECO:0000256" key="12">
    <source>
        <dbReference type="SAM" id="MobiDB-lite"/>
    </source>
</evidence>
<dbReference type="EMBL" id="QEFB01000018">
    <property type="protein sequence ID" value="PWC04542.1"/>
    <property type="molecule type" value="Genomic_DNA"/>
</dbReference>
<keyword evidence="17" id="KW-1185">Reference proteome</keyword>
<dbReference type="SUPFAM" id="SSF55874">
    <property type="entry name" value="ATPase domain of HSP90 chaperone/DNA topoisomerase II/histidine kinase"/>
    <property type="match status" value="1"/>
</dbReference>
<dbReference type="InterPro" id="IPR005467">
    <property type="entry name" value="His_kinase_dom"/>
</dbReference>
<dbReference type="SUPFAM" id="SSF47384">
    <property type="entry name" value="Homodimeric domain of signal transducing histidine kinase"/>
    <property type="match status" value="1"/>
</dbReference>
<evidence type="ECO:0000259" key="14">
    <source>
        <dbReference type="PROSITE" id="PS50109"/>
    </source>
</evidence>
<evidence type="ECO:0000256" key="1">
    <source>
        <dbReference type="ARBA" id="ARBA00000085"/>
    </source>
</evidence>
<dbReference type="Gene3D" id="1.10.287.130">
    <property type="match status" value="1"/>
</dbReference>
<keyword evidence="11 13" id="KW-0472">Membrane</keyword>
<dbReference type="InterPro" id="IPR003661">
    <property type="entry name" value="HisK_dim/P_dom"/>
</dbReference>
<accession>A0A2U1TA18</accession>
<dbReference type="SMART" id="SM00388">
    <property type="entry name" value="HisKA"/>
    <property type="match status" value="1"/>
</dbReference>
<comment type="caution">
    <text evidence="16">The sequence shown here is derived from an EMBL/GenBank/DDBJ whole genome shotgun (WGS) entry which is preliminary data.</text>
</comment>
<comment type="catalytic activity">
    <reaction evidence="1">
        <text>ATP + protein L-histidine = ADP + protein N-phospho-L-histidine.</text>
        <dbReference type="EC" id="2.7.13.3"/>
    </reaction>
</comment>
<evidence type="ECO:0000256" key="10">
    <source>
        <dbReference type="ARBA" id="ARBA00023012"/>
    </source>
</evidence>
<dbReference type="GO" id="GO:0005509">
    <property type="term" value="F:calcium ion binding"/>
    <property type="evidence" value="ECO:0007669"/>
    <property type="project" value="UniProtKB-ARBA"/>
</dbReference>
<dbReference type="PROSITE" id="PS50109">
    <property type="entry name" value="HIS_KIN"/>
    <property type="match status" value="1"/>
</dbReference>
<dbReference type="SMART" id="SM00387">
    <property type="entry name" value="HATPase_c"/>
    <property type="match status" value="1"/>
</dbReference>
<dbReference type="InterPro" id="IPR004358">
    <property type="entry name" value="Sig_transdc_His_kin-like_C"/>
</dbReference>
<dbReference type="AlphaFoldDB" id="A0A2U1TA18"/>
<protein>
    <recommendedName>
        <fullName evidence="4">histidine kinase</fullName>
        <ecNumber evidence="4">2.7.13.3</ecNumber>
    </recommendedName>
</protein>
<keyword evidence="5" id="KW-0597">Phosphoprotein</keyword>
<keyword evidence="9 13" id="KW-1133">Transmembrane helix</keyword>
<evidence type="ECO:0000256" key="5">
    <source>
        <dbReference type="ARBA" id="ARBA00022553"/>
    </source>
</evidence>
<dbReference type="CDD" id="cd00082">
    <property type="entry name" value="HisKA"/>
    <property type="match status" value="1"/>
</dbReference>
<dbReference type="Gene3D" id="6.10.340.10">
    <property type="match status" value="1"/>
</dbReference>
<dbReference type="PANTHER" id="PTHR45436:SF5">
    <property type="entry name" value="SENSOR HISTIDINE KINASE TRCS"/>
    <property type="match status" value="1"/>
</dbReference>
<keyword evidence="7 13" id="KW-0812">Transmembrane</keyword>
<feature type="domain" description="HAMP" evidence="15">
    <location>
        <begin position="196"/>
        <end position="258"/>
    </location>
</feature>
<evidence type="ECO:0000259" key="15">
    <source>
        <dbReference type="PROSITE" id="PS50885"/>
    </source>
</evidence>
<keyword evidence="6" id="KW-0808">Transferase</keyword>
<evidence type="ECO:0000313" key="16">
    <source>
        <dbReference type="EMBL" id="PWC04542.1"/>
    </source>
</evidence>
<evidence type="ECO:0000256" key="6">
    <source>
        <dbReference type="ARBA" id="ARBA00022679"/>
    </source>
</evidence>
<evidence type="ECO:0000256" key="9">
    <source>
        <dbReference type="ARBA" id="ARBA00022989"/>
    </source>
</evidence>
<dbReference type="FunFam" id="1.10.287.130:FF:000001">
    <property type="entry name" value="Two-component sensor histidine kinase"/>
    <property type="match status" value="1"/>
</dbReference>
<feature type="domain" description="Histidine kinase" evidence="14">
    <location>
        <begin position="273"/>
        <end position="487"/>
    </location>
</feature>
<dbReference type="SMART" id="SM00304">
    <property type="entry name" value="HAMP"/>
    <property type="match status" value="1"/>
</dbReference>
<dbReference type="InterPro" id="IPR036890">
    <property type="entry name" value="HATPase_C_sf"/>
</dbReference>
<proteinExistence type="predicted"/>
<dbReference type="Proteomes" id="UP000244962">
    <property type="component" value="Unassembled WGS sequence"/>
</dbReference>
<gene>
    <name evidence="16" type="ORF">DF223_13850</name>
</gene>
<evidence type="ECO:0000313" key="17">
    <source>
        <dbReference type="Proteomes" id="UP000244962"/>
    </source>
</evidence>
<dbReference type="InterPro" id="IPR003594">
    <property type="entry name" value="HATPase_dom"/>
</dbReference>
<evidence type="ECO:0000256" key="11">
    <source>
        <dbReference type="ARBA" id="ARBA00023136"/>
    </source>
</evidence>
<sequence>MKRMSRWTLRRRLVAAVVALLALAAVIIGFASVVSVRTVLLDRVDAQLTAATSRSYGAEEARRGNDGPMSPREQPPVPEFIGVPGQSAGTLGAIISGGAVRYAGYLDDAGNLQPLTAGQVETLLRVSMDGQPESIDLGGELGSYRVVAVEAGDGVMIVGLPLADLEFTLGQLIAVISAIALGVLVVAGVASYVIVRLALRPLDRVANTATAVSELPLDRGEVALAVRVPPEDADPETEVGRVGASINRMLGHVAAALAARQASENKVRTFVSDASHELRTPLASIRGYAELTRRSGEELPEDAAYALGRIESEAVRMTAIVEDLLLLARLDEGRELAKDPVELSALVASVVHDAQAAAPGHDWQLELPGRDVFVRGDAQRLFQVVANLLGNARVHTPEGTRVVTAITADDDTAEITVTDDGPGIDPAMLGSVFERFVRGDSSRRRASGGTGLGLAIARGVIEAHGGTVAVESVPGRTRFSIRLPLADLTAEADLESNDSARAIP</sequence>
<dbReference type="InterPro" id="IPR003660">
    <property type="entry name" value="HAMP_dom"/>
</dbReference>
<dbReference type="Pfam" id="PF02518">
    <property type="entry name" value="HATPase_c"/>
    <property type="match status" value="1"/>
</dbReference>
<evidence type="ECO:0000256" key="8">
    <source>
        <dbReference type="ARBA" id="ARBA00022777"/>
    </source>
</evidence>
<dbReference type="Gene3D" id="3.30.565.10">
    <property type="entry name" value="Histidine kinase-like ATPase, C-terminal domain"/>
    <property type="match status" value="1"/>
</dbReference>
<dbReference type="PRINTS" id="PR00344">
    <property type="entry name" value="BCTRLSENSOR"/>
</dbReference>